<name>A0A9K3K7U5_9STRA</name>
<evidence type="ECO:0008006" key="5">
    <source>
        <dbReference type="Google" id="ProtNLM"/>
    </source>
</evidence>
<dbReference type="Proteomes" id="UP000693970">
    <property type="component" value="Unassembled WGS sequence"/>
</dbReference>
<organism evidence="1 4">
    <name type="scientific">Nitzschia inconspicua</name>
    <dbReference type="NCBI Taxonomy" id="303405"/>
    <lineage>
        <taxon>Eukaryota</taxon>
        <taxon>Sar</taxon>
        <taxon>Stramenopiles</taxon>
        <taxon>Ochrophyta</taxon>
        <taxon>Bacillariophyta</taxon>
        <taxon>Bacillariophyceae</taxon>
        <taxon>Bacillariophycidae</taxon>
        <taxon>Bacillariales</taxon>
        <taxon>Bacillariaceae</taxon>
        <taxon>Nitzschia</taxon>
    </lineage>
</organism>
<dbReference type="EMBL" id="JAGRRH010000047">
    <property type="protein sequence ID" value="KAG7338837.1"/>
    <property type="molecule type" value="Genomic_DNA"/>
</dbReference>
<evidence type="ECO:0000313" key="4">
    <source>
        <dbReference type="Proteomes" id="UP000693970"/>
    </source>
</evidence>
<evidence type="ECO:0000313" key="2">
    <source>
        <dbReference type="EMBL" id="KAG7350040.1"/>
    </source>
</evidence>
<gene>
    <name evidence="2" type="ORF">IV203_012637</name>
    <name evidence="1" type="ORF">IV203_012757</name>
    <name evidence="3" type="ORF">IV203_012793</name>
</gene>
<dbReference type="EMBL" id="JAGRRH010000019">
    <property type="protein sequence ID" value="KAG7350040.1"/>
    <property type="molecule type" value="Genomic_DNA"/>
</dbReference>
<sequence>MKSIVTLDEYQSGFDTNSNTYLEGTNYGVKYCENRVLPNNSQAKATKGACFTNGREYVAAGNGCVGDLHFLAMSANTKNNRMKRSCFEYERNGIPCKHICHIALNFATNFESFTQHHSVDIRFWTANSLYAVVLDLLELNEVELDIRNKLITARWKSPQPPAAPVSTKIF</sequence>
<protein>
    <recommendedName>
        <fullName evidence="5">SWIM-type domain-containing protein</fullName>
    </recommendedName>
</protein>
<reference evidence="1" key="1">
    <citation type="journal article" date="2021" name="Sci. Rep.">
        <title>Diploid genomic architecture of Nitzschia inconspicua, an elite biomass production diatom.</title>
        <authorList>
            <person name="Oliver A."/>
            <person name="Podell S."/>
            <person name="Pinowska A."/>
            <person name="Traller J.C."/>
            <person name="Smith S.R."/>
            <person name="McClure R."/>
            <person name="Beliaev A."/>
            <person name="Bohutskyi P."/>
            <person name="Hill E.A."/>
            <person name="Rabines A."/>
            <person name="Zheng H."/>
            <person name="Allen L.Z."/>
            <person name="Kuo A."/>
            <person name="Grigoriev I.V."/>
            <person name="Allen A.E."/>
            <person name="Hazlebeck D."/>
            <person name="Allen E.E."/>
        </authorList>
    </citation>
    <scope>NUCLEOTIDE SEQUENCE</scope>
    <source>
        <strain evidence="1">Hildebrandi</strain>
    </source>
</reference>
<proteinExistence type="predicted"/>
<evidence type="ECO:0000313" key="3">
    <source>
        <dbReference type="EMBL" id="KAG7373698.1"/>
    </source>
</evidence>
<dbReference type="EMBL" id="JAGRRH010000001">
    <property type="protein sequence ID" value="KAG7373698.1"/>
    <property type="molecule type" value="Genomic_DNA"/>
</dbReference>
<keyword evidence="4" id="KW-1185">Reference proteome</keyword>
<reference evidence="1" key="2">
    <citation type="submission" date="2021-04" db="EMBL/GenBank/DDBJ databases">
        <authorList>
            <person name="Podell S."/>
        </authorList>
    </citation>
    <scope>NUCLEOTIDE SEQUENCE</scope>
    <source>
        <strain evidence="1">Hildebrandi</strain>
    </source>
</reference>
<comment type="caution">
    <text evidence="1">The sequence shown here is derived from an EMBL/GenBank/DDBJ whole genome shotgun (WGS) entry which is preliminary data.</text>
</comment>
<evidence type="ECO:0000313" key="1">
    <source>
        <dbReference type="EMBL" id="KAG7338837.1"/>
    </source>
</evidence>
<accession>A0A9K3K7U5</accession>
<dbReference type="AlphaFoldDB" id="A0A9K3K7U5"/>